<name>A0AAQ3L505_9BACT</name>
<accession>A0AAQ3L505</accession>
<keyword evidence="1" id="KW-1133">Transmembrane helix</keyword>
<evidence type="ECO:0000256" key="1">
    <source>
        <dbReference type="SAM" id="Phobius"/>
    </source>
</evidence>
<gene>
    <name evidence="2" type="ORF">RZN69_12795</name>
</gene>
<keyword evidence="3" id="KW-1185">Reference proteome</keyword>
<dbReference type="AlphaFoldDB" id="A0AAQ3L505"/>
<dbReference type="RefSeq" id="WP_317831410.1">
    <property type="nucleotide sequence ID" value="NZ_CP136920.1"/>
</dbReference>
<evidence type="ECO:0000313" key="3">
    <source>
        <dbReference type="Proteomes" id="UP001304300"/>
    </source>
</evidence>
<keyword evidence="1" id="KW-0472">Membrane</keyword>
<keyword evidence="1" id="KW-0812">Transmembrane</keyword>
<evidence type="ECO:0000313" key="2">
    <source>
        <dbReference type="EMBL" id="WOO39494.1"/>
    </source>
</evidence>
<reference evidence="2 3" key="1">
    <citation type="submission" date="2023-10" db="EMBL/GenBank/DDBJ databases">
        <title>Rubellicoccus peritrichatus gen. nov., sp. nov., isolated from an algae of coral reef tank.</title>
        <authorList>
            <person name="Luo J."/>
        </authorList>
    </citation>
    <scope>NUCLEOTIDE SEQUENCE [LARGE SCALE GENOMIC DNA]</scope>
    <source>
        <strain evidence="2 3">CR14</strain>
    </source>
</reference>
<proteinExistence type="predicted"/>
<dbReference type="KEGG" id="puo:RZN69_12795"/>
<feature type="transmembrane region" description="Helical" evidence="1">
    <location>
        <begin position="7"/>
        <end position="26"/>
    </location>
</feature>
<sequence>MSKRDRILLTGLPAILILLIYGFFFAKPSSNELKDLQRKSGSLQSLMPSQAKQASVRGELAKLKAQLKKLRLQQSEGKALSLTAAPSNESMIEADAYFESLLEDYQVILMSEALAETTDARSFKRITSSSPGTALWNVELAGNYRNLAGLLAALGKTELPLTPVAVEMDASLQTQSNLRRWNLWIYR</sequence>
<protein>
    <submittedName>
        <fullName evidence="2">Uncharacterized protein</fullName>
    </submittedName>
</protein>
<organism evidence="2 3">
    <name type="scientific">Rubellicoccus peritrichatus</name>
    <dbReference type="NCBI Taxonomy" id="3080537"/>
    <lineage>
        <taxon>Bacteria</taxon>
        <taxon>Pseudomonadati</taxon>
        <taxon>Verrucomicrobiota</taxon>
        <taxon>Opitutia</taxon>
        <taxon>Puniceicoccales</taxon>
        <taxon>Cerasicoccaceae</taxon>
        <taxon>Rubellicoccus</taxon>
    </lineage>
</organism>
<dbReference type="EMBL" id="CP136920">
    <property type="protein sequence ID" value="WOO39494.1"/>
    <property type="molecule type" value="Genomic_DNA"/>
</dbReference>
<dbReference type="Proteomes" id="UP001304300">
    <property type="component" value="Chromosome"/>
</dbReference>